<protein>
    <submittedName>
        <fullName evidence="1">Uncharacterized protein</fullName>
    </submittedName>
</protein>
<sequence length="439" mass="48227">MLPHSLRDTARSLAGGRRSAADTGLDIVSMEPALFIPPCANKPAVFRGSCILNVHEKLPVKRLTVNLRGTSNVKWSYGRHEMRTFTDCKMVVLGPESSDQAGKMQKAACVESPDCDRESCPASQENGRRWDALQKRLPSKGTRKTRGSKYELLSPGTYEYGFEMVLPPKLPESICVRGSNVQYNVEACLELPGRFSHPITQNMPIAAVHCPEDDFLEDAEPVYISRNWRHLLHCEVTLSRRGAALGDQLPVVVSLEQLGNAKLQGLKIYLSENTQYLQRNGLESCLGPFKRVLLHEAAGDSLSLTSSSQPDARGESTESSSESTPEDDLGSDATEKPGVADEAKLEINLSLPKAIALTKPESDGKLNMHFDTKYQNVQVSHWLEFEFTLSRHGSSGPTDVVKMARAPFVLRSCYAQPANASLPAYDSESEGTPSYMDAV</sequence>
<gene>
    <name evidence="1" type="ORF">N8T08_010958</name>
</gene>
<reference evidence="1 2" key="1">
    <citation type="journal article" date="2023" name="ACS Omega">
        <title>Identification of the Neoaspergillic Acid Biosynthesis Gene Cluster by Establishing an In Vitro CRISPR-Ribonucleoprotein Genetic System in Aspergillus melleus.</title>
        <authorList>
            <person name="Yuan B."/>
            <person name="Grau M.F."/>
            <person name="Murata R.M."/>
            <person name="Torok T."/>
            <person name="Venkateswaran K."/>
            <person name="Stajich J.E."/>
            <person name="Wang C.C.C."/>
        </authorList>
    </citation>
    <scope>NUCLEOTIDE SEQUENCE [LARGE SCALE GENOMIC DNA]</scope>
    <source>
        <strain evidence="1 2">IMV 1140</strain>
    </source>
</reference>
<evidence type="ECO:0000313" key="2">
    <source>
        <dbReference type="Proteomes" id="UP001177260"/>
    </source>
</evidence>
<name>A0ACC3ARD7_9EURO</name>
<accession>A0ACC3ARD7</accession>
<comment type="caution">
    <text evidence="1">The sequence shown here is derived from an EMBL/GenBank/DDBJ whole genome shotgun (WGS) entry which is preliminary data.</text>
</comment>
<organism evidence="1 2">
    <name type="scientific">Aspergillus melleus</name>
    <dbReference type="NCBI Taxonomy" id="138277"/>
    <lineage>
        <taxon>Eukaryota</taxon>
        <taxon>Fungi</taxon>
        <taxon>Dikarya</taxon>
        <taxon>Ascomycota</taxon>
        <taxon>Pezizomycotina</taxon>
        <taxon>Eurotiomycetes</taxon>
        <taxon>Eurotiomycetidae</taxon>
        <taxon>Eurotiales</taxon>
        <taxon>Aspergillaceae</taxon>
        <taxon>Aspergillus</taxon>
        <taxon>Aspergillus subgen. Circumdati</taxon>
    </lineage>
</organism>
<dbReference type="Proteomes" id="UP001177260">
    <property type="component" value="Unassembled WGS sequence"/>
</dbReference>
<evidence type="ECO:0000313" key="1">
    <source>
        <dbReference type="EMBL" id="KAK1140048.1"/>
    </source>
</evidence>
<dbReference type="EMBL" id="JAOPJF010000092">
    <property type="protein sequence ID" value="KAK1140048.1"/>
    <property type="molecule type" value="Genomic_DNA"/>
</dbReference>
<keyword evidence="2" id="KW-1185">Reference proteome</keyword>
<proteinExistence type="predicted"/>